<keyword evidence="3" id="KW-1185">Reference proteome</keyword>
<dbReference type="EMBL" id="KQ964248">
    <property type="protein sequence ID" value="KXJ93091.1"/>
    <property type="molecule type" value="Genomic_DNA"/>
</dbReference>
<dbReference type="STRING" id="196109.A0A136J7F8"/>
<name>A0A136J7F8_9PEZI</name>
<dbReference type="InParanoid" id="A0A136J7F8"/>
<feature type="compositionally biased region" description="Polar residues" evidence="1">
    <location>
        <begin position="14"/>
        <end position="30"/>
    </location>
</feature>
<feature type="compositionally biased region" description="Low complexity" evidence="1">
    <location>
        <begin position="68"/>
        <end position="83"/>
    </location>
</feature>
<feature type="compositionally biased region" description="Basic and acidic residues" evidence="1">
    <location>
        <begin position="31"/>
        <end position="63"/>
    </location>
</feature>
<accession>A0A136J7F8</accession>
<feature type="compositionally biased region" description="Low complexity" evidence="1">
    <location>
        <begin position="102"/>
        <end position="117"/>
    </location>
</feature>
<evidence type="ECO:0000256" key="1">
    <source>
        <dbReference type="SAM" id="MobiDB-lite"/>
    </source>
</evidence>
<reference evidence="3" key="1">
    <citation type="submission" date="2016-02" db="EMBL/GenBank/DDBJ databases">
        <title>Draft genome sequence of Microdochium bolleyi, a fungal endophyte of beachgrass.</title>
        <authorList>
            <consortium name="DOE Joint Genome Institute"/>
            <person name="David A.S."/>
            <person name="May G."/>
            <person name="Haridas S."/>
            <person name="Lim J."/>
            <person name="Wang M."/>
            <person name="Labutti K."/>
            <person name="Lipzen A."/>
            <person name="Barry K."/>
            <person name="Grigoriev I.V."/>
        </authorList>
    </citation>
    <scope>NUCLEOTIDE SEQUENCE [LARGE SCALE GENOMIC DNA]</scope>
    <source>
        <strain evidence="3">J235TASD1</strain>
    </source>
</reference>
<dbReference type="AlphaFoldDB" id="A0A136J7F8"/>
<feature type="region of interest" description="Disordered" evidence="1">
    <location>
        <begin position="1"/>
        <end position="177"/>
    </location>
</feature>
<gene>
    <name evidence="2" type="ORF">Micbo1qcDRAFT_222786</name>
</gene>
<evidence type="ECO:0000313" key="2">
    <source>
        <dbReference type="EMBL" id="KXJ93091.1"/>
    </source>
</evidence>
<sequence>MGRKKSSGGERKVTFSSPVVTNSGPISKQPKNNDGDNNGIHKDREAEIFKHCSKEKHKEDKGDTAAPSQRSSSRSRLSAQALAMLLKLADTDSDSGSEDGDGSSSSSSSSVSLSSLLRAGETESDGGSSSSSSSEDKQEVQYITRKSALKKQPQVNGTETTAAIDSDSHDNNHHHALSDIPVATPLTFTAAYAGLYPDRIRLYPSRPAAEDTAQQQQQHLNHHYWTQQDCDTLSLLEARQRARRWLELQAQFYNATGRMVDAGQIQDKVERGIARANRRRAREEQAIAAAAEKDKQKGKGKEKEKQRDQSETNKDSGKGKEHGKDKEAEMKKEKEEDDDTDDDEFMAKAIRALVKLRS</sequence>
<feature type="compositionally biased region" description="Basic and acidic residues" evidence="1">
    <location>
        <begin position="281"/>
        <end position="334"/>
    </location>
</feature>
<dbReference type="OrthoDB" id="5154006at2759"/>
<proteinExistence type="predicted"/>
<protein>
    <submittedName>
        <fullName evidence="2">Uncharacterized protein</fullName>
    </submittedName>
</protein>
<feature type="compositionally biased region" description="Acidic residues" evidence="1">
    <location>
        <begin position="335"/>
        <end position="344"/>
    </location>
</feature>
<feature type="region of interest" description="Disordered" evidence="1">
    <location>
        <begin position="276"/>
        <end position="345"/>
    </location>
</feature>
<organism evidence="2 3">
    <name type="scientific">Microdochium bolleyi</name>
    <dbReference type="NCBI Taxonomy" id="196109"/>
    <lineage>
        <taxon>Eukaryota</taxon>
        <taxon>Fungi</taxon>
        <taxon>Dikarya</taxon>
        <taxon>Ascomycota</taxon>
        <taxon>Pezizomycotina</taxon>
        <taxon>Sordariomycetes</taxon>
        <taxon>Xylariomycetidae</taxon>
        <taxon>Xylariales</taxon>
        <taxon>Microdochiaceae</taxon>
        <taxon>Microdochium</taxon>
    </lineage>
</organism>
<dbReference type="Proteomes" id="UP000070501">
    <property type="component" value="Unassembled WGS sequence"/>
</dbReference>
<feature type="compositionally biased region" description="Basic and acidic residues" evidence="1">
    <location>
        <begin position="166"/>
        <end position="177"/>
    </location>
</feature>
<evidence type="ECO:0000313" key="3">
    <source>
        <dbReference type="Proteomes" id="UP000070501"/>
    </source>
</evidence>
<feature type="compositionally biased region" description="Polar residues" evidence="1">
    <location>
        <begin position="153"/>
        <end position="163"/>
    </location>
</feature>
<feature type="compositionally biased region" description="Acidic residues" evidence="1">
    <location>
        <begin position="91"/>
        <end position="101"/>
    </location>
</feature>